<gene>
    <name evidence="1" type="ORF">JHL16_02585</name>
</gene>
<organism evidence="1 2">
    <name type="scientific">Taklimakanibacter albus</name>
    <dbReference type="NCBI Taxonomy" id="2800327"/>
    <lineage>
        <taxon>Bacteria</taxon>
        <taxon>Pseudomonadati</taxon>
        <taxon>Pseudomonadota</taxon>
        <taxon>Alphaproteobacteria</taxon>
        <taxon>Hyphomicrobiales</taxon>
        <taxon>Aestuariivirgaceae</taxon>
        <taxon>Taklimakanibacter</taxon>
    </lineage>
</organism>
<reference evidence="1" key="1">
    <citation type="submission" date="2021-01" db="EMBL/GenBank/DDBJ databases">
        <authorList>
            <person name="Sun Q."/>
        </authorList>
    </citation>
    <scope>NUCLEOTIDE SEQUENCE</scope>
    <source>
        <strain evidence="1">YIM B02566</strain>
    </source>
</reference>
<evidence type="ECO:0000313" key="1">
    <source>
        <dbReference type="EMBL" id="MBK1865224.1"/>
    </source>
</evidence>
<keyword evidence="2" id="KW-1185">Reference proteome</keyword>
<comment type="caution">
    <text evidence="1">The sequence shown here is derived from an EMBL/GenBank/DDBJ whole genome shotgun (WGS) entry which is preliminary data.</text>
</comment>
<sequence length="171" mass="19273">MVRFRAKIRKDLRDNLPWMGGALAFFLAASSAYSHYKYFFWPTAEAVVDRIEPSCVYYKDGWRRSGYTEYVNCDAKQDAARLVADGYAYQGISDTMWLVYETEPGRKTYATLSSRPEGAGALGVGMHVRVRYNPGTPSRAEYAADPDRKGFVVALFVVVLTGSGYLLLKRH</sequence>
<accession>A0ACC5QXV7</accession>
<evidence type="ECO:0000313" key="2">
    <source>
        <dbReference type="Proteomes" id="UP000616151"/>
    </source>
</evidence>
<dbReference type="EMBL" id="JAENHL010000004">
    <property type="protein sequence ID" value="MBK1865224.1"/>
    <property type="molecule type" value="Genomic_DNA"/>
</dbReference>
<proteinExistence type="predicted"/>
<name>A0ACC5QXV7_9HYPH</name>
<dbReference type="Proteomes" id="UP000616151">
    <property type="component" value="Unassembled WGS sequence"/>
</dbReference>
<protein>
    <submittedName>
        <fullName evidence="1">Uncharacterized protein</fullName>
    </submittedName>
</protein>